<dbReference type="Proteomes" id="UP000248161">
    <property type="component" value="Unassembled WGS sequence"/>
</dbReference>
<name>A0A2V3HQ51_9ARCH</name>
<gene>
    <name evidence="1" type="ORF">CXX69_05075</name>
</gene>
<dbReference type="InterPro" id="IPR019151">
    <property type="entry name" value="Proteasome_assmbl_chaperone_2"/>
</dbReference>
<evidence type="ECO:0008006" key="3">
    <source>
        <dbReference type="Google" id="ProtNLM"/>
    </source>
</evidence>
<dbReference type="PANTHER" id="PTHR35610:SF7">
    <property type="entry name" value="3-ISOPROPYLMALATE DEHYDRATASE"/>
    <property type="match status" value="1"/>
</dbReference>
<evidence type="ECO:0000313" key="2">
    <source>
        <dbReference type="Proteomes" id="UP000248161"/>
    </source>
</evidence>
<dbReference type="Pfam" id="PF09754">
    <property type="entry name" value="PAC2"/>
    <property type="match status" value="1"/>
</dbReference>
<evidence type="ECO:0000313" key="1">
    <source>
        <dbReference type="EMBL" id="PXF21254.1"/>
    </source>
</evidence>
<organism evidence="1 2">
    <name type="scientific">Candidatus Thalassarchaeum betae</name>
    <dbReference type="NCBI Taxonomy" id="2599289"/>
    <lineage>
        <taxon>Archaea</taxon>
        <taxon>Methanobacteriati</taxon>
        <taxon>Thermoplasmatota</taxon>
        <taxon>Candidatus Poseidoniia</taxon>
        <taxon>Candidatus Poseidoniales</taxon>
        <taxon>Candidatus Thalassarchaeaceae</taxon>
        <taxon>Candidatus Thalassarchaeum</taxon>
    </lineage>
</organism>
<sequence>MVGVASDPARGRRGRGGVSRTKIYWLVGDGLPEHVAMMEAVPGVGNVGKLVIDSLVEKHPSRIIGWILHPDFPPHSTLDENGLVAPPRISINSVILPDGRTVITVGGPLQPMTAAGQYEVAESILALAAESETPQLLVLAGLAAGTDDKGVHVICADASVRENLEANDIPVSREHPEAGMIGIAGLLVALSPLHGVPTIGLVAETLGASTDVLAADRLASWIEAGLDLPLGLDLDSTEETARNLMATVEIGSSLEDTLTEESEGSSDFYV</sequence>
<dbReference type="SUPFAM" id="SSF159659">
    <property type="entry name" value="Cgl1923-like"/>
    <property type="match status" value="1"/>
</dbReference>
<dbReference type="InterPro" id="IPR038389">
    <property type="entry name" value="PSMG2_sf"/>
</dbReference>
<dbReference type="AlphaFoldDB" id="A0A2V3HQ51"/>
<comment type="caution">
    <text evidence="1">The sequence shown here is derived from an EMBL/GenBank/DDBJ whole genome shotgun (WGS) entry which is preliminary data.</text>
</comment>
<protein>
    <recommendedName>
        <fullName evidence="3">Proteasome assembly chaperone family protein</fullName>
    </recommendedName>
</protein>
<accession>A0A2V3HQ51</accession>
<dbReference type="Gene3D" id="3.40.50.10900">
    <property type="entry name" value="PAC-like subunit"/>
    <property type="match status" value="1"/>
</dbReference>
<proteinExistence type="predicted"/>
<dbReference type="EMBL" id="PSPG01000010">
    <property type="protein sequence ID" value="PXF21254.1"/>
    <property type="molecule type" value="Genomic_DNA"/>
</dbReference>
<reference evidence="1 2" key="1">
    <citation type="journal article" date="2015" name="Nat. Commun.">
        <title>Genomic and transcriptomic evidence for scavenging of diverse organic compounds by widespread deep-sea archaea.</title>
        <authorList>
            <person name="Li M."/>
            <person name="Baker B.J."/>
            <person name="Anantharaman K."/>
            <person name="Jain S."/>
            <person name="Breier J.A."/>
            <person name="Dick G.J."/>
        </authorList>
    </citation>
    <scope>NUCLEOTIDE SEQUENCE [LARGE SCALE GENOMIC DNA]</scope>
    <source>
        <strain evidence="1">Cayman_51_deep</strain>
    </source>
</reference>
<dbReference type="PANTHER" id="PTHR35610">
    <property type="entry name" value="3-ISOPROPYLMALATE DEHYDRATASE-RELATED"/>
    <property type="match status" value="1"/>
</dbReference>